<evidence type="ECO:0000313" key="2">
    <source>
        <dbReference type="Proteomes" id="UP001519310"/>
    </source>
</evidence>
<evidence type="ECO:0000313" key="1">
    <source>
        <dbReference type="EMBL" id="MBP2041560.1"/>
    </source>
</evidence>
<keyword evidence="2" id="KW-1185">Reference proteome</keyword>
<proteinExistence type="predicted"/>
<dbReference type="EMBL" id="JAGGLQ010000025">
    <property type="protein sequence ID" value="MBP2041560.1"/>
    <property type="molecule type" value="Genomic_DNA"/>
</dbReference>
<accession>A0ABS4LHE9</accession>
<gene>
    <name evidence="1" type="ORF">J2Z77_007420</name>
</gene>
<reference evidence="1 2" key="1">
    <citation type="submission" date="2021-03" db="EMBL/GenBank/DDBJ databases">
        <title>Genomic Encyclopedia of Type Strains, Phase IV (KMG-IV): sequencing the most valuable type-strain genomes for metagenomic binning, comparative biology and taxonomic classification.</title>
        <authorList>
            <person name="Goeker M."/>
        </authorList>
    </citation>
    <scope>NUCLEOTIDE SEQUENCE [LARGE SCALE GENOMIC DNA]</scope>
    <source>
        <strain evidence="1 2">DSM 40526</strain>
    </source>
</reference>
<name>A0ABS4LHE9_STRAV</name>
<organism evidence="1 2">
    <name type="scientific">Streptomyces avidinii</name>
    <dbReference type="NCBI Taxonomy" id="1895"/>
    <lineage>
        <taxon>Bacteria</taxon>
        <taxon>Bacillati</taxon>
        <taxon>Actinomycetota</taxon>
        <taxon>Actinomycetes</taxon>
        <taxon>Kitasatosporales</taxon>
        <taxon>Streptomycetaceae</taxon>
        <taxon>Streptomyces</taxon>
    </lineage>
</organism>
<dbReference type="Proteomes" id="UP001519310">
    <property type="component" value="Unassembled WGS sequence"/>
</dbReference>
<sequence length="41" mass="4405">MLLGLEASELRLLRSPARSKARHGVRQAVDGDAFGIEGDVL</sequence>
<comment type="caution">
    <text evidence="1">The sequence shown here is derived from an EMBL/GenBank/DDBJ whole genome shotgun (WGS) entry which is preliminary data.</text>
</comment>
<protein>
    <submittedName>
        <fullName evidence="1">Uncharacterized protein</fullName>
    </submittedName>
</protein>